<dbReference type="Proteomes" id="UP000186004">
    <property type="component" value="Unassembled WGS sequence"/>
</dbReference>
<name>A0A1N7CMM8_9ACTN</name>
<sequence length="221" mass="24113">MNTERIAEAIQRQVLTPGETIDSMSILPDAVFVSTSVAMYSTKPVDWAVAGADWVDAAIRVVASRQPIFTTHGLLFPTGGEPLHLNRPEVMADLGRRVGAGLSPLSYAELFGELYSAWEIDGPVVHPFGVTRTARPGWLVREADHFARVVAVPDAPAVAPPTFEQGTDGQWTLTFFSHNFYSLEIQTAVDVYAWTVSGGPDRAATWVRKTIAERVLRPLPA</sequence>
<proteinExistence type="predicted"/>
<dbReference type="STRING" id="1198245.SAMN05444858_113155"/>
<evidence type="ECO:0000313" key="1">
    <source>
        <dbReference type="EMBL" id="SIR64810.1"/>
    </source>
</evidence>
<evidence type="ECO:0000313" key="2">
    <source>
        <dbReference type="Proteomes" id="UP000186004"/>
    </source>
</evidence>
<dbReference type="AlphaFoldDB" id="A0A1N7CMM8"/>
<dbReference type="EMBL" id="FTNF01000013">
    <property type="protein sequence ID" value="SIR64810.1"/>
    <property type="molecule type" value="Genomic_DNA"/>
</dbReference>
<dbReference type="RefSeq" id="WP_076472172.1">
    <property type="nucleotide sequence ID" value="NZ_FTNF01000013.1"/>
</dbReference>
<protein>
    <submittedName>
        <fullName evidence="1">Uncharacterized protein</fullName>
    </submittedName>
</protein>
<reference evidence="1 2" key="1">
    <citation type="submission" date="2017-01" db="EMBL/GenBank/DDBJ databases">
        <authorList>
            <person name="Mah S.A."/>
            <person name="Swanson W.J."/>
            <person name="Moy G.W."/>
            <person name="Vacquier V.D."/>
        </authorList>
    </citation>
    <scope>NUCLEOTIDE SEQUENCE [LARGE SCALE GENOMIC DNA]</scope>
    <source>
        <strain evidence="1 2">DSM 45758</strain>
    </source>
</reference>
<organism evidence="1 2">
    <name type="scientific">Micromonospora avicenniae</name>
    <dbReference type="NCBI Taxonomy" id="1198245"/>
    <lineage>
        <taxon>Bacteria</taxon>
        <taxon>Bacillati</taxon>
        <taxon>Actinomycetota</taxon>
        <taxon>Actinomycetes</taxon>
        <taxon>Micromonosporales</taxon>
        <taxon>Micromonosporaceae</taxon>
        <taxon>Micromonospora</taxon>
    </lineage>
</organism>
<accession>A0A1N7CMM8</accession>
<dbReference type="OrthoDB" id="3368681at2"/>
<gene>
    <name evidence="1" type="ORF">SAMN05444858_113155</name>
</gene>
<keyword evidence="2" id="KW-1185">Reference proteome</keyword>